<name>A0A0F9SHK8_9ZZZZ</name>
<evidence type="ECO:0008006" key="2">
    <source>
        <dbReference type="Google" id="ProtNLM"/>
    </source>
</evidence>
<organism evidence="1">
    <name type="scientific">marine sediment metagenome</name>
    <dbReference type="NCBI Taxonomy" id="412755"/>
    <lineage>
        <taxon>unclassified sequences</taxon>
        <taxon>metagenomes</taxon>
        <taxon>ecological metagenomes</taxon>
    </lineage>
</organism>
<sequence>MPYNFLRDARIIENSFLCVHDTLDAYSSDFHINGDVDNWDIYNNIYLYGCWNGTLFGTANDRSCYISRNNVFSVVEAEDYYYIKILMKVTNNNPDKVVGGLTTGRIQWLRLGEAVWDSTKQIDFDLVVDDKWRLYSINMGPAPEWQGNINNLRVYPFIDGWSGDHFAIKFIKISSLSKFACDNTQCSYFPFYEHNCPGAGIRGSCVAGTSSSFYTTVSGVSDELAVDIDGYGYEYFNLGDNENATGIDIAKIIANKISTFNIGGYSYSSCEYSELNKLKITSGTVGTTSAVGITGSAAKSLGFEDSEENDISTKVTGTNPATGFDYASSRFLSAYEISKLIDGDTDNFAYMHDPTQYSVEGGRRDFNEVGTYRLISSLAAGEYYDSLNNVGKTIIDYSHPIDNNGKLKAVYMYGKVDSASRIKILRPRSDGQLLTVYSLSLPTENASYLYTSRPLVYRVDCDILVNKGDLIGIYNADLYVGVSKTGLPDATFCQINGEATGIFDPGVPFSYGLAGLSIYARGDRWQTNTILDIDLGDRINVEEINIYGSEDASYFEFNVASCLDVSWEVDLFSQSHYHTGINWITIVGFTDIHTNTYYGRDALDDSIRTADNGQVGTSYGSDSSGLYTTGDNHSYFYVNGDAEWLYNYTCTGKTEYCWPNVPRGIGGFKYDPIAFILKFPNEKSAPIHKSIVYFKERNNFRSMALSYYLGRYEFTGNADDTKFRLIPSYNSVKLDGIEYLPGDNDYIFNNPTSARVRYASGNKDPINWEEYSASIGTDWTIIEHNFDEIESLGFRIYTNHHNSTKISEIELYSKMKTTPSLLDNVTLSFSDYGEIWVSPSFNELTSGKIQAFLGGAPRYITMEFDASTEFSINEIELLVGDQVKTGDCSDIVLLDHAKSGAVNEATPITLENVYDKPFDLTVDLPRQTYEVDNLVFWSKMGSYDEIEKPEIGPGCKLFKSDDHNIRNDNSQCAINTPSYALKNILSNSKNAYYNEDDEHWQSYGTISSGVSLDFCNNSYRKTEFTFNSVSSEYWKIGFPLIIDYVDAFNVDPNWTISNTGSYSYGGGWDSINKRFSFTVYKDNAGYQLAYKTFNSTISEADSLEIKFKFRATSNSGLAGVSIGLTNIPIVKAGLRLSFYLNSTGWNSIELKVTNMNGSISDLVAIVNPGPYWQMNTDYYVKVTSNGSGSYAMFIWTDTWDGASLFGTRSMSSSIAWDSTKFGIVHANHGSQGNSISGWIDDVDIKSPLMSVEARYIDAYYNDTLVEIEKVYFDSSNDNMAQSSGVVSDGVDMNPGPGISGYNTAIGFKLTGLDPVNKIRIIHQNHLSEFFNSANVYVNSVNDNNYILWDDESGNLSFNYSNSTYNTYFVIDLSNRYDIDVIRNYGSATNKLLLSDSNMDYSNSEVSSPYNVTWDNSTRSDLRWLRVNILTGDETTRCLRKLGIYPEIETVFGPAGGYNCEWQSLGNILSDYNPPINVAYDATVTGTNYYFLDYYPENAVNGVNNDYRAQACWGFQEVDSVDPYMRIDFDQTYTINKVVLYHGYDPADSGVMNTNYTFSTAYSVYDPGHEVTPSVRYSSSTGVFGDSMYFDGSTTYLTIDDSDDWDFRSNHYAIDFRVKFSSFNTADGFDTFLWFGADVDPNVAFQVDYKNSTNKLRYVPYRASTPNVIEQDWTPSLNTWYHVAVTSFSGTVRLFVDGQQIGTTTSGVGSNTPLEYPLYIGAKGTTFDRNFNGYMDELRISKGDSRWTSNFTPPTEAYSVTNSGIDDYAKLVLHFDGEIYNPVVSVSSNSDHYRLHQFDPISALRAKLTITGYDYERQLIIDEETGLYELFKGSYLREIEIYTYTDSGYVNSEDWPIVATDLTDQFDVTNHSLINKDVTDTDTDWDNNETFFKYSDNIFDDPQKVSFTLDGEYITYYQKTDSWVDAGATEYVFGTNVYFDVGTYIVEWAAYASTDLFTADYPEESKISLRLVGPATVDYFADIDVATTWLNESGTITVPEAGRYTVKGVQHIDPTYTWGIRNPNIYRSTGLIKWVSVKRDIAENYSYDDDSGKYGKDYLSTLKVFGDTKYNPTEYNWWWNSTISTLSNDALTVKVGRRSLKIDYPDSSTADTVSFIEGDDFGFDEYFDIKDVLHFWWYISDVSKLDLSFGDVTFGVINSADNAYYKWDVSDMSLSTGWNDMRLKFEDASEFYPSADEFESIFGFVSPKIDFKNNGKDLSSIRFRFRGVGQAFIMNIDDLKIQRNVFEDDVKFDKGMCLIGHDYLEIPLAGMTLERGTIEFWMKPYTDSTGRNLFNDLNSRLLFSMVNNNNNIISLGIKSGAWLQPITGHIRKALSTFEIDVGDLPSNSFISINEIIHIAFVWSHDGSFTDNKDTIRIYINNELIVTSKIAWRVNDTKSAVIKLGGATAQTAHNSDTYGSAIFDNVKIYNYCKTEFNIETEGVEKDISYTANEFLQISENGTDFYGMGSTNLPIVFQAVPAGTSKTIYVRPAKNERFAQSPNTASILVEWLTTV</sequence>
<gene>
    <name evidence="1" type="ORF">LCGC14_0470230</name>
</gene>
<dbReference type="Gene3D" id="2.60.120.260">
    <property type="entry name" value="Galactose-binding domain-like"/>
    <property type="match status" value="1"/>
</dbReference>
<comment type="caution">
    <text evidence="1">The sequence shown here is derived from an EMBL/GenBank/DDBJ whole genome shotgun (WGS) entry which is preliminary data.</text>
</comment>
<dbReference type="Pfam" id="PF13385">
    <property type="entry name" value="Laminin_G_3"/>
    <property type="match status" value="2"/>
</dbReference>
<dbReference type="EMBL" id="LAZR01000497">
    <property type="protein sequence ID" value="KKN66554.1"/>
    <property type="molecule type" value="Genomic_DNA"/>
</dbReference>
<evidence type="ECO:0000313" key="1">
    <source>
        <dbReference type="EMBL" id="KKN66554.1"/>
    </source>
</evidence>
<accession>A0A0F9SHK8</accession>
<dbReference type="InterPro" id="IPR013320">
    <property type="entry name" value="ConA-like_dom_sf"/>
</dbReference>
<protein>
    <recommendedName>
        <fullName evidence="2">LamG-like jellyroll fold domain-containing protein</fullName>
    </recommendedName>
</protein>
<dbReference type="SUPFAM" id="SSF49899">
    <property type="entry name" value="Concanavalin A-like lectins/glucanases"/>
    <property type="match status" value="2"/>
</dbReference>
<proteinExistence type="predicted"/>
<dbReference type="InterPro" id="IPR008979">
    <property type="entry name" value="Galactose-bd-like_sf"/>
</dbReference>
<dbReference type="SUPFAM" id="SSF49785">
    <property type="entry name" value="Galactose-binding domain-like"/>
    <property type="match status" value="1"/>
</dbReference>
<reference evidence="1" key="1">
    <citation type="journal article" date="2015" name="Nature">
        <title>Complex archaea that bridge the gap between prokaryotes and eukaryotes.</title>
        <authorList>
            <person name="Spang A."/>
            <person name="Saw J.H."/>
            <person name="Jorgensen S.L."/>
            <person name="Zaremba-Niedzwiedzka K."/>
            <person name="Martijn J."/>
            <person name="Lind A.E."/>
            <person name="van Eijk R."/>
            <person name="Schleper C."/>
            <person name="Guy L."/>
            <person name="Ettema T.J."/>
        </authorList>
    </citation>
    <scope>NUCLEOTIDE SEQUENCE</scope>
</reference>
<dbReference type="Gene3D" id="2.60.120.200">
    <property type="match status" value="2"/>
</dbReference>